<feature type="transmembrane region" description="Helical" evidence="7">
    <location>
        <begin position="317"/>
        <end position="340"/>
    </location>
</feature>
<feature type="transmembrane region" description="Helical" evidence="7">
    <location>
        <begin position="289"/>
        <end position="310"/>
    </location>
</feature>
<proteinExistence type="inferred from homology"/>
<organism evidence="9">
    <name type="scientific">Brugia malayi</name>
    <name type="common">Filarial nematode worm</name>
    <dbReference type="NCBI Taxonomy" id="6279"/>
    <lineage>
        <taxon>Eukaryota</taxon>
        <taxon>Metazoa</taxon>
        <taxon>Ecdysozoa</taxon>
        <taxon>Nematoda</taxon>
        <taxon>Chromadorea</taxon>
        <taxon>Rhabditida</taxon>
        <taxon>Spirurina</taxon>
        <taxon>Spiruromorpha</taxon>
        <taxon>Filarioidea</taxon>
        <taxon>Onchocercidae</taxon>
        <taxon>Brugia</taxon>
    </lineage>
</organism>
<dbReference type="PANTHER" id="PTHR10796">
    <property type="entry name" value="PATCHED-RELATED"/>
    <property type="match status" value="1"/>
</dbReference>
<dbReference type="PANTHER" id="PTHR10796:SF102">
    <property type="entry name" value="SSD DOMAIN-CONTAINING PROTEIN"/>
    <property type="match status" value="1"/>
</dbReference>
<evidence type="ECO:0000256" key="5">
    <source>
        <dbReference type="ARBA" id="ARBA00023136"/>
    </source>
</evidence>
<feature type="transmembrane region" description="Helical" evidence="7">
    <location>
        <begin position="256"/>
        <end position="277"/>
    </location>
</feature>
<evidence type="ECO:0000259" key="8">
    <source>
        <dbReference type="PROSITE" id="PS50156"/>
    </source>
</evidence>
<evidence type="ECO:0000256" key="7">
    <source>
        <dbReference type="SAM" id="Phobius"/>
    </source>
</evidence>
<evidence type="ECO:0000313" key="9">
    <source>
        <dbReference type="EMBL" id="CDP94726.1"/>
    </source>
</evidence>
<accession>A0A1I9G1M9</accession>
<feature type="domain" description="SSD" evidence="8">
    <location>
        <begin position="255"/>
        <end position="375"/>
    </location>
</feature>
<evidence type="ECO:0000256" key="3">
    <source>
        <dbReference type="ARBA" id="ARBA00022692"/>
    </source>
</evidence>
<evidence type="ECO:0000256" key="4">
    <source>
        <dbReference type="ARBA" id="ARBA00022989"/>
    </source>
</evidence>
<dbReference type="InterPro" id="IPR003392">
    <property type="entry name" value="PTHD_SSD"/>
</dbReference>
<reference evidence="9" key="2">
    <citation type="submission" date="2012-12" db="EMBL/GenBank/DDBJ databases">
        <authorList>
            <consortium name="WormBase Consortium"/>
            <person name="Ghedin E."/>
            <person name="Paulini M."/>
        </authorList>
    </citation>
    <scope>NUCLEOTIDE SEQUENCE</scope>
    <source>
        <strain evidence="9">FR3</strain>
    </source>
</reference>
<dbReference type="SUPFAM" id="SSF82866">
    <property type="entry name" value="Multidrug efflux transporter AcrB transmembrane domain"/>
    <property type="match status" value="1"/>
</dbReference>
<evidence type="ECO:0000256" key="6">
    <source>
        <dbReference type="ARBA" id="ARBA00023180"/>
    </source>
</evidence>
<comment type="similarity">
    <text evidence="2">Belongs to the patched family.</text>
</comment>
<dbReference type="Pfam" id="PF02460">
    <property type="entry name" value="Patched"/>
    <property type="match status" value="1"/>
</dbReference>
<dbReference type="GO" id="GO:0030659">
    <property type="term" value="C:cytoplasmic vesicle membrane"/>
    <property type="evidence" value="ECO:0007669"/>
    <property type="project" value="TreeGrafter"/>
</dbReference>
<feature type="transmembrane region" description="Helical" evidence="7">
    <location>
        <begin position="360"/>
        <end position="384"/>
    </location>
</feature>
<gene>
    <name evidence="9" type="primary">Bm9627</name>
    <name evidence="9" type="ORF">BM_Bm9627</name>
</gene>
<sequence>MCYGMLSSNYVKKIDDHLAVQNHYKTSALINKKLPMKIALAACTANFHAQFKNDFRTDFSSPLSKSWSEREYYRRFYNLTSDPYTIMLFGESVDGGSMLRPDKFIAMEREAERGLRMHLVGDGFKNRTLGSYLYISSKPFYEAISVAIKIQSDKNAVLGYPTMNLYGINFTIRNVFRRYSNLLLWNGKQSYSNGFVGMLVYSFIFLDNQDVVSSIKRAEIEWRNKLKRSNESGVRFRLFGDEIVNNEIFVGSVGSLPYFLTGFLAMVIFIFLSILHYNQTFLQTVFLTLWTTLCPCLAGLTSVAIFSILGRTLNPSILITPFLILAVGVDDAFLVLHKWFTSVEIDSLSRLISVLVEIGPSITLTSVTNICAFMVSVEVIQLLADNKRMRRQLKNSRQMANVISVNIL</sequence>
<evidence type="ECO:0000256" key="2">
    <source>
        <dbReference type="ARBA" id="ARBA00005585"/>
    </source>
</evidence>
<name>A0A1I9G1M9_BRUMA</name>
<keyword evidence="3 7" id="KW-0812">Transmembrane</keyword>
<dbReference type="GO" id="GO:0005886">
    <property type="term" value="C:plasma membrane"/>
    <property type="evidence" value="ECO:0007669"/>
    <property type="project" value="TreeGrafter"/>
</dbReference>
<keyword evidence="6" id="KW-0325">Glycoprotein</keyword>
<dbReference type="AlphaFoldDB" id="A0A1I9G1M9"/>
<keyword evidence="5 7" id="KW-0472">Membrane</keyword>
<dbReference type="GO" id="GO:0006897">
    <property type="term" value="P:endocytosis"/>
    <property type="evidence" value="ECO:0007669"/>
    <property type="project" value="TreeGrafter"/>
</dbReference>
<reference evidence="9" key="1">
    <citation type="journal article" date="2007" name="Science">
        <title>Draft genome of the filarial nematode parasite Brugia malayi.</title>
        <authorList>
            <person name="Ghedin E."/>
            <person name="Wang S."/>
            <person name="Spiro D."/>
            <person name="Caler E."/>
            <person name="Zhao Q."/>
            <person name="Crabtree J."/>
            <person name="Allen J.E."/>
            <person name="Delcher A.L."/>
            <person name="Guiliano D.B."/>
            <person name="Miranda-Saavedra D."/>
            <person name="Angiuoli S.V."/>
            <person name="Creasy T."/>
            <person name="Amedeo P."/>
            <person name="Haas B."/>
            <person name="El-Sayed N.M."/>
            <person name="Wortman J.R."/>
            <person name="Feldblyum T."/>
            <person name="Tallon L."/>
            <person name="Schatz M."/>
            <person name="Shumway M."/>
            <person name="Koo H."/>
            <person name="Salzberg S.L."/>
            <person name="Schobel S."/>
            <person name="Pertea M."/>
            <person name="Pop M."/>
            <person name="White O."/>
            <person name="Barton G.J."/>
            <person name="Carlow C.K."/>
            <person name="Crawford M.J."/>
            <person name="Daub J."/>
            <person name="Dimmic M.W."/>
            <person name="Estes C.F."/>
            <person name="Foster J.M."/>
            <person name="Ganatra M."/>
            <person name="Gregory W.F."/>
            <person name="Johnson N.M."/>
            <person name="Jin J."/>
            <person name="Komuniecki R."/>
            <person name="Korf I."/>
            <person name="Kumar S."/>
            <person name="Laney S."/>
            <person name="Li B.W."/>
            <person name="Li W."/>
            <person name="Lindblom T.H."/>
            <person name="Lustigman S."/>
            <person name="Ma D."/>
            <person name="Maina C.V."/>
            <person name="Martin D.M."/>
            <person name="McCarter J.P."/>
            <person name="McReynolds L."/>
            <person name="Mitreva M."/>
            <person name="Nutman T.B."/>
            <person name="Parkinson J."/>
            <person name="Peregrin-Alvarez J.M."/>
            <person name="Poole C."/>
            <person name="Ren Q."/>
            <person name="Saunders L."/>
            <person name="Sluder A.E."/>
            <person name="Smith K."/>
            <person name="Stanke M."/>
            <person name="Unnasch T.R."/>
            <person name="Ware J."/>
            <person name="Wei A.D."/>
            <person name="Weil G."/>
            <person name="Williams D.J."/>
            <person name="Zhang Y."/>
            <person name="Williams S.A."/>
            <person name="Fraser-Liggett C."/>
            <person name="Slatko B."/>
            <person name="Blaxter M.L."/>
            <person name="Scott A.L."/>
        </authorList>
    </citation>
    <scope>NUCLEOTIDE SEQUENCE</scope>
    <source>
        <strain evidence="9">FR3</strain>
    </source>
</reference>
<protein>
    <submittedName>
        <fullName evidence="9">Bm9627, isoform g</fullName>
    </submittedName>
</protein>
<comment type="subcellular location">
    <subcellularLocation>
        <location evidence="1">Membrane</location>
        <topology evidence="1">Multi-pass membrane protein</topology>
    </subcellularLocation>
</comment>
<dbReference type="PROSITE" id="PS50156">
    <property type="entry name" value="SSD"/>
    <property type="match status" value="1"/>
</dbReference>
<keyword evidence="4 7" id="KW-1133">Transmembrane helix</keyword>
<dbReference type="EMBL" id="LN856931">
    <property type="protein sequence ID" value="CDP94726.1"/>
    <property type="molecule type" value="Genomic_DNA"/>
</dbReference>
<dbReference type="GO" id="GO:0018996">
    <property type="term" value="P:molting cycle, collagen and cuticulin-based cuticle"/>
    <property type="evidence" value="ECO:0007669"/>
    <property type="project" value="TreeGrafter"/>
</dbReference>
<dbReference type="InterPro" id="IPR000731">
    <property type="entry name" value="SSD"/>
</dbReference>
<dbReference type="Gene3D" id="1.20.1640.10">
    <property type="entry name" value="Multidrug efflux transporter AcrB transmembrane domain"/>
    <property type="match status" value="1"/>
</dbReference>
<evidence type="ECO:0000256" key="1">
    <source>
        <dbReference type="ARBA" id="ARBA00004141"/>
    </source>
</evidence>
<dbReference type="InterPro" id="IPR051697">
    <property type="entry name" value="Patched_domain-protein"/>
</dbReference>